<sequence>MGSESLPRLTSAGELVLPCRDGGTVSFDLFRAGGLGMAGAGAANAMYALLAGLLFGESCPDVHIVGADEDLSLFTGLPIRRLRVPGPPHLTSFATHAEVLRALRTRRPAHGPGAAPPFLILLALGRRELRRELPEILTPGDPGRRMAAIVVPAAPVGYTCTLDRNGDVLKAHGTGLDAEAGSALLRGRFAQLEVNDIADLFVAYLAGMIARYEMRRPWPDFPL</sequence>
<gene>
    <name evidence="1" type="ORF">GCM10010191_20860</name>
</gene>
<evidence type="ECO:0000313" key="1">
    <source>
        <dbReference type="EMBL" id="GAA2411486.1"/>
    </source>
</evidence>
<keyword evidence="2" id="KW-1185">Reference proteome</keyword>
<comment type="caution">
    <text evidence="1">The sequence shown here is derived from an EMBL/GenBank/DDBJ whole genome shotgun (WGS) entry which is preliminary data.</text>
</comment>
<reference evidence="2" key="1">
    <citation type="journal article" date="2019" name="Int. J. Syst. Evol. Microbiol.">
        <title>The Global Catalogue of Microorganisms (GCM) 10K type strain sequencing project: providing services to taxonomists for standard genome sequencing and annotation.</title>
        <authorList>
            <consortium name="The Broad Institute Genomics Platform"/>
            <consortium name="The Broad Institute Genome Sequencing Center for Infectious Disease"/>
            <person name="Wu L."/>
            <person name="Ma J."/>
        </authorList>
    </citation>
    <scope>NUCLEOTIDE SEQUENCE [LARGE SCALE GENOMIC DNA]</scope>
    <source>
        <strain evidence="2">JCM 3325</strain>
    </source>
</reference>
<protein>
    <submittedName>
        <fullName evidence="1">Uncharacterized protein</fullName>
    </submittedName>
</protein>
<dbReference type="Proteomes" id="UP001501231">
    <property type="component" value="Unassembled WGS sequence"/>
</dbReference>
<dbReference type="EMBL" id="BAAARW010000006">
    <property type="protein sequence ID" value="GAA2411486.1"/>
    <property type="molecule type" value="Genomic_DNA"/>
</dbReference>
<proteinExistence type="predicted"/>
<accession>A0ABP5VTK8</accession>
<evidence type="ECO:0000313" key="2">
    <source>
        <dbReference type="Proteomes" id="UP001501231"/>
    </source>
</evidence>
<organism evidence="1 2">
    <name type="scientific">Actinomadura vinacea</name>
    <dbReference type="NCBI Taxonomy" id="115336"/>
    <lineage>
        <taxon>Bacteria</taxon>
        <taxon>Bacillati</taxon>
        <taxon>Actinomycetota</taxon>
        <taxon>Actinomycetes</taxon>
        <taxon>Streptosporangiales</taxon>
        <taxon>Thermomonosporaceae</taxon>
        <taxon>Actinomadura</taxon>
    </lineage>
</organism>
<dbReference type="RefSeq" id="WP_344588488.1">
    <property type="nucleotide sequence ID" value="NZ_BAAARW010000006.1"/>
</dbReference>
<name>A0ABP5VTK8_9ACTN</name>